<dbReference type="InParanoid" id="M1YZ29"/>
<feature type="signal peptide" evidence="2">
    <location>
        <begin position="1"/>
        <end position="38"/>
    </location>
</feature>
<feature type="compositionally biased region" description="Pro residues" evidence="1">
    <location>
        <begin position="51"/>
        <end position="64"/>
    </location>
</feature>
<dbReference type="Pfam" id="PF07603">
    <property type="entry name" value="Lcl_C"/>
    <property type="match status" value="1"/>
</dbReference>
<feature type="compositionally biased region" description="Polar residues" evidence="1">
    <location>
        <begin position="65"/>
        <end position="74"/>
    </location>
</feature>
<evidence type="ECO:0000313" key="5">
    <source>
        <dbReference type="Proteomes" id="UP000011704"/>
    </source>
</evidence>
<evidence type="ECO:0000256" key="2">
    <source>
        <dbReference type="SAM" id="SignalP"/>
    </source>
</evidence>
<feature type="domain" description="Lcl C-terminal" evidence="3">
    <location>
        <begin position="78"/>
        <end position="202"/>
    </location>
</feature>
<gene>
    <name evidence="4" type="ORF">NITGR_310001</name>
</gene>
<dbReference type="InterPro" id="IPR011460">
    <property type="entry name" value="Lcl_C"/>
</dbReference>
<name>M1YZ29_NITG3</name>
<comment type="caution">
    <text evidence="4">The sequence shown here is derived from an EMBL/GenBank/DDBJ whole genome shotgun (WGS) entry which is preliminary data.</text>
</comment>
<dbReference type="EMBL" id="CAQJ01000035">
    <property type="protein sequence ID" value="CCQ90513.1"/>
    <property type="molecule type" value="Genomic_DNA"/>
</dbReference>
<evidence type="ECO:0000256" key="1">
    <source>
        <dbReference type="SAM" id="MobiDB-lite"/>
    </source>
</evidence>
<dbReference type="RefSeq" id="WP_005008102.1">
    <property type="nucleotide sequence ID" value="NZ_HG422173.1"/>
</dbReference>
<accession>M1YZ29</accession>
<dbReference type="Proteomes" id="UP000011704">
    <property type="component" value="Unassembled WGS sequence"/>
</dbReference>
<evidence type="ECO:0000259" key="3">
    <source>
        <dbReference type="Pfam" id="PF07603"/>
    </source>
</evidence>
<dbReference type="AlphaFoldDB" id="M1YZ29"/>
<feature type="region of interest" description="Disordered" evidence="1">
    <location>
        <begin position="47"/>
        <end position="74"/>
    </location>
</feature>
<dbReference type="OrthoDB" id="5510735at2"/>
<feature type="chain" id="PRO_5004019484" description="Lcl C-terminal domain-containing protein" evidence="2">
    <location>
        <begin position="39"/>
        <end position="205"/>
    </location>
</feature>
<dbReference type="HOGENOM" id="CLU_101405_2_0_0"/>
<keyword evidence="5" id="KW-1185">Reference proteome</keyword>
<reference evidence="4 5" key="1">
    <citation type="journal article" date="2013" name="Front. Microbiol.">
        <title>The genome of Nitrospina gracilis illuminates the metabolism and evolution of the major marine nitrite oxidizer.</title>
        <authorList>
            <person name="Luecker S."/>
            <person name="Nowka B."/>
            <person name="Rattei T."/>
            <person name="Spieck E."/>
            <person name="and Daims H."/>
        </authorList>
    </citation>
    <scope>NUCLEOTIDE SEQUENCE [LARGE SCALE GENOMIC DNA]</scope>
    <source>
        <strain evidence="4 5">3/211</strain>
    </source>
</reference>
<sequence>MEPVKSIGLKRMDFFKSRVGPLAAVLFAGALGLVSADAADPSHYIQDKPFEAPPYVPPPPPPPQTHFSDNGDGTLTDANGLMWTQKDSYADLGHCVNWQDAFKYVQSLKTGGHADWRMPTIQELATIYDDTKENVLAWDKDPENPLRLDKKFAPGAAYWYWSSEMEETKLTDCCARSMYFPRGLVNVRRLSFCQNGGVRAVRNAD</sequence>
<protein>
    <recommendedName>
        <fullName evidence="3">Lcl C-terminal domain-containing protein</fullName>
    </recommendedName>
</protein>
<evidence type="ECO:0000313" key="4">
    <source>
        <dbReference type="EMBL" id="CCQ90513.1"/>
    </source>
</evidence>
<proteinExistence type="predicted"/>
<keyword evidence="2" id="KW-0732">Signal</keyword>
<organism evidence="4 5">
    <name type="scientific">Nitrospina gracilis (strain 3/211)</name>
    <dbReference type="NCBI Taxonomy" id="1266370"/>
    <lineage>
        <taxon>Bacteria</taxon>
        <taxon>Pseudomonadati</taxon>
        <taxon>Nitrospinota/Tectimicrobiota group</taxon>
        <taxon>Nitrospinota</taxon>
        <taxon>Nitrospinia</taxon>
        <taxon>Nitrospinales</taxon>
        <taxon>Nitrospinaceae</taxon>
        <taxon>Nitrospina</taxon>
    </lineage>
</organism>
<dbReference type="STRING" id="1266370.NITGR_310001"/>